<reference evidence="2" key="4">
    <citation type="submission" date="2025-09" db="UniProtKB">
        <authorList>
            <consortium name="Ensembl"/>
        </authorList>
    </citation>
    <scope>IDENTIFICATION</scope>
</reference>
<dbReference type="InterPro" id="IPR013216">
    <property type="entry name" value="Methyltransf_11"/>
</dbReference>
<evidence type="ECO:0000259" key="1">
    <source>
        <dbReference type="Pfam" id="PF08241"/>
    </source>
</evidence>
<accession>F6UYV3</accession>
<dbReference type="InParanoid" id="F6UYV3"/>
<dbReference type="Ensembl" id="ENSCINT00000026533.2">
    <property type="protein sequence ID" value="ENSCINP00000026287.2"/>
    <property type="gene ID" value="ENSCING00000014571.2"/>
</dbReference>
<dbReference type="SUPFAM" id="SSF53335">
    <property type="entry name" value="S-adenosyl-L-methionine-dependent methyltransferases"/>
    <property type="match status" value="1"/>
</dbReference>
<proteinExistence type="predicted"/>
<dbReference type="GO" id="GO:0008757">
    <property type="term" value="F:S-adenosylmethionine-dependent methyltransferase activity"/>
    <property type="evidence" value="ECO:0007669"/>
    <property type="project" value="InterPro"/>
</dbReference>
<dbReference type="CDD" id="cd02440">
    <property type="entry name" value="AdoMet_MTases"/>
    <property type="match status" value="1"/>
</dbReference>
<keyword evidence="3" id="KW-1185">Reference proteome</keyword>
<organism evidence="2 3">
    <name type="scientific">Ciona intestinalis</name>
    <name type="common">Transparent sea squirt</name>
    <name type="synonym">Ascidia intestinalis</name>
    <dbReference type="NCBI Taxonomy" id="7719"/>
    <lineage>
        <taxon>Eukaryota</taxon>
        <taxon>Metazoa</taxon>
        <taxon>Chordata</taxon>
        <taxon>Tunicata</taxon>
        <taxon>Ascidiacea</taxon>
        <taxon>Phlebobranchia</taxon>
        <taxon>Cionidae</taxon>
        <taxon>Ciona</taxon>
    </lineage>
</organism>
<dbReference type="InterPro" id="IPR029063">
    <property type="entry name" value="SAM-dependent_MTases_sf"/>
</dbReference>
<dbReference type="HOGENOM" id="CLU_1651552_0_0_1"/>
<protein>
    <recommendedName>
        <fullName evidence="1">Methyltransferase type 11 domain-containing protein</fullName>
    </recommendedName>
</protein>
<feature type="domain" description="Methyltransferase type 11" evidence="1">
    <location>
        <begin position="1"/>
        <end position="94"/>
    </location>
</feature>
<dbReference type="STRING" id="7719.ENSCINP00000026287"/>
<dbReference type="Proteomes" id="UP000008144">
    <property type="component" value="Chromosome 14"/>
</dbReference>
<dbReference type="OrthoDB" id="3647at2759"/>
<evidence type="ECO:0000313" key="3">
    <source>
        <dbReference type="Proteomes" id="UP000008144"/>
    </source>
</evidence>
<reference evidence="2" key="2">
    <citation type="journal article" date="2008" name="Genome Biol.">
        <title>Improved genome assembly and evidence-based global gene model set for the chordate Ciona intestinalis: new insight into intron and operon populations.</title>
        <authorList>
            <person name="Satou Y."/>
            <person name="Mineta K."/>
            <person name="Ogasawara M."/>
            <person name="Sasakura Y."/>
            <person name="Shoguchi E."/>
            <person name="Ueno K."/>
            <person name="Yamada L."/>
            <person name="Matsumoto J."/>
            <person name="Wasserscheid J."/>
            <person name="Dewar K."/>
            <person name="Wiley G.B."/>
            <person name="Macmil S.L."/>
            <person name="Roe B.A."/>
            <person name="Zeller R.W."/>
            <person name="Hastings K.E."/>
            <person name="Lemaire P."/>
            <person name="Lindquist E."/>
            <person name="Endo T."/>
            <person name="Hotta K."/>
            <person name="Inaba K."/>
        </authorList>
    </citation>
    <scope>NUCLEOTIDE SEQUENCE [LARGE SCALE GENOMIC DNA]</scope>
    <source>
        <strain evidence="2">wild type</strain>
    </source>
</reference>
<name>F6UYV3_CIOIN</name>
<dbReference type="Pfam" id="PF08241">
    <property type="entry name" value="Methyltransf_11"/>
    <property type="match status" value="1"/>
</dbReference>
<dbReference type="Gene3D" id="3.40.50.150">
    <property type="entry name" value="Vaccinia Virus protein VP39"/>
    <property type="match status" value="1"/>
</dbReference>
<sequence>MGSGTGNIGQALHEHRFIGVIDGVEGNSEMNAVAEQKNMHRNLIVHFLTPDTPVPLDDASYDVITCCASLSPRSLPASTVLEMVRLLKPGGYIWYTTRDTSQHSIYNSKLNGLIDEMIQSEKVKDIIRRSFSYYTYEVKSENGGTEMFSLPGIERVLKIT</sequence>
<accession>A0A1W5BHU3</accession>
<reference evidence="3" key="1">
    <citation type="journal article" date="2002" name="Science">
        <title>The draft genome of Ciona intestinalis: insights into chordate and vertebrate origins.</title>
        <authorList>
            <person name="Dehal P."/>
            <person name="Satou Y."/>
            <person name="Campbell R.K."/>
            <person name="Chapman J."/>
            <person name="Degnan B."/>
            <person name="De Tomaso A."/>
            <person name="Davidson B."/>
            <person name="Di Gregorio A."/>
            <person name="Gelpke M."/>
            <person name="Goodstein D.M."/>
            <person name="Harafuji N."/>
            <person name="Hastings K.E."/>
            <person name="Ho I."/>
            <person name="Hotta K."/>
            <person name="Huang W."/>
            <person name="Kawashima T."/>
            <person name="Lemaire P."/>
            <person name="Martinez D."/>
            <person name="Meinertzhagen I.A."/>
            <person name="Necula S."/>
            <person name="Nonaka M."/>
            <person name="Putnam N."/>
            <person name="Rash S."/>
            <person name="Saiga H."/>
            <person name="Satake M."/>
            <person name="Terry A."/>
            <person name="Yamada L."/>
            <person name="Wang H.G."/>
            <person name="Awazu S."/>
            <person name="Azumi K."/>
            <person name="Boore J."/>
            <person name="Branno M."/>
            <person name="Chin-Bow S."/>
            <person name="DeSantis R."/>
            <person name="Doyle S."/>
            <person name="Francino P."/>
            <person name="Keys D.N."/>
            <person name="Haga S."/>
            <person name="Hayashi H."/>
            <person name="Hino K."/>
            <person name="Imai K.S."/>
            <person name="Inaba K."/>
            <person name="Kano S."/>
            <person name="Kobayashi K."/>
            <person name="Kobayashi M."/>
            <person name="Lee B.I."/>
            <person name="Makabe K.W."/>
            <person name="Manohar C."/>
            <person name="Matassi G."/>
            <person name="Medina M."/>
            <person name="Mochizuki Y."/>
            <person name="Mount S."/>
            <person name="Morishita T."/>
            <person name="Miura S."/>
            <person name="Nakayama A."/>
            <person name="Nishizaka S."/>
            <person name="Nomoto H."/>
            <person name="Ohta F."/>
            <person name="Oishi K."/>
            <person name="Rigoutsos I."/>
            <person name="Sano M."/>
            <person name="Sasaki A."/>
            <person name="Sasakura Y."/>
            <person name="Shoguchi E."/>
            <person name="Shin-i T."/>
            <person name="Spagnuolo A."/>
            <person name="Stainier D."/>
            <person name="Suzuki M.M."/>
            <person name="Tassy O."/>
            <person name="Takatori N."/>
            <person name="Tokuoka M."/>
            <person name="Yagi K."/>
            <person name="Yoshizaki F."/>
            <person name="Wada S."/>
            <person name="Zhang C."/>
            <person name="Hyatt P.D."/>
            <person name="Larimer F."/>
            <person name="Detter C."/>
            <person name="Doggett N."/>
            <person name="Glavina T."/>
            <person name="Hawkins T."/>
            <person name="Richardson P."/>
            <person name="Lucas S."/>
            <person name="Kohara Y."/>
            <person name="Levine M."/>
            <person name="Satoh N."/>
            <person name="Rokhsar D.S."/>
        </authorList>
    </citation>
    <scope>NUCLEOTIDE SEQUENCE [LARGE SCALE GENOMIC DNA]</scope>
</reference>
<reference evidence="2" key="3">
    <citation type="submission" date="2025-08" db="UniProtKB">
        <authorList>
            <consortium name="Ensembl"/>
        </authorList>
    </citation>
    <scope>IDENTIFICATION</scope>
</reference>
<dbReference type="AlphaFoldDB" id="F6UYV3"/>
<dbReference type="GeneID" id="100187144"/>
<evidence type="ECO:0000313" key="2">
    <source>
        <dbReference type="Ensembl" id="ENSCINP00000026287.2"/>
    </source>
</evidence>
<dbReference type="EMBL" id="EAAA01001191">
    <property type="status" value="NOT_ANNOTATED_CDS"/>
    <property type="molecule type" value="Genomic_DNA"/>
</dbReference>
<dbReference type="GeneTree" id="ENSGT00940000170256"/>
<dbReference type="KEGG" id="cin:100187144"/>